<sequence length="92" mass="10233">MRFNTDKCKVLYMGRGNTGHYYTPNGKPLGNTDMEKALGILVNCKLYWGNQCQAAAAKANRIMGGIKRGLGAHDENIVLPLYKSLVTPHMEY</sequence>
<protein>
    <submittedName>
        <fullName evidence="1">Uncharacterized protein</fullName>
    </submittedName>
</protein>
<comment type="caution">
    <text evidence="1">The sequence shown here is derived from an EMBL/GenBank/DDBJ whole genome shotgun (WGS) entry which is preliminary data.</text>
</comment>
<name>A0A8J6BCM8_ELECQ</name>
<gene>
    <name evidence="1" type="ORF">GDO78_021442</name>
</gene>
<dbReference type="AlphaFoldDB" id="A0A8J6BCM8"/>
<evidence type="ECO:0000313" key="2">
    <source>
        <dbReference type="Proteomes" id="UP000770717"/>
    </source>
</evidence>
<dbReference type="PANTHER" id="PTHR33332">
    <property type="entry name" value="REVERSE TRANSCRIPTASE DOMAIN-CONTAINING PROTEIN"/>
    <property type="match status" value="1"/>
</dbReference>
<dbReference type="OrthoDB" id="276744at2759"/>
<evidence type="ECO:0000313" key="1">
    <source>
        <dbReference type="EMBL" id="KAG9460500.1"/>
    </source>
</evidence>
<dbReference type="Proteomes" id="UP000770717">
    <property type="component" value="Unassembled WGS sequence"/>
</dbReference>
<organism evidence="1 2">
    <name type="scientific">Eleutherodactylus coqui</name>
    <name type="common">Puerto Rican coqui</name>
    <dbReference type="NCBI Taxonomy" id="57060"/>
    <lineage>
        <taxon>Eukaryota</taxon>
        <taxon>Metazoa</taxon>
        <taxon>Chordata</taxon>
        <taxon>Craniata</taxon>
        <taxon>Vertebrata</taxon>
        <taxon>Euteleostomi</taxon>
        <taxon>Amphibia</taxon>
        <taxon>Batrachia</taxon>
        <taxon>Anura</taxon>
        <taxon>Neobatrachia</taxon>
        <taxon>Hyloidea</taxon>
        <taxon>Eleutherodactylidae</taxon>
        <taxon>Eleutherodactylinae</taxon>
        <taxon>Eleutherodactylus</taxon>
        <taxon>Eleutherodactylus</taxon>
    </lineage>
</organism>
<accession>A0A8J6BCM8</accession>
<dbReference type="PRINTS" id="PR01345">
    <property type="entry name" value="CERVTRCPTASE"/>
</dbReference>
<reference evidence="1" key="1">
    <citation type="thesis" date="2020" institute="ProQuest LLC" country="789 East Eisenhower Parkway, Ann Arbor, MI, USA">
        <title>Comparative Genomics and Chromosome Evolution.</title>
        <authorList>
            <person name="Mudd A.B."/>
        </authorList>
    </citation>
    <scope>NUCLEOTIDE SEQUENCE</scope>
    <source>
        <strain evidence="1">HN-11 Male</strain>
        <tissue evidence="1">Kidney and liver</tissue>
    </source>
</reference>
<dbReference type="EMBL" id="WNTK01063884">
    <property type="protein sequence ID" value="KAG9460500.1"/>
    <property type="molecule type" value="Genomic_DNA"/>
</dbReference>
<keyword evidence="2" id="KW-1185">Reference proteome</keyword>
<proteinExistence type="predicted"/>